<organism evidence="1">
    <name type="scientific">uncultured Caudovirales phage</name>
    <dbReference type="NCBI Taxonomy" id="2100421"/>
    <lineage>
        <taxon>Viruses</taxon>
        <taxon>Duplodnaviria</taxon>
        <taxon>Heunggongvirae</taxon>
        <taxon>Uroviricota</taxon>
        <taxon>Caudoviricetes</taxon>
        <taxon>Peduoviridae</taxon>
        <taxon>Maltschvirus</taxon>
        <taxon>Maltschvirus maltsch</taxon>
    </lineage>
</organism>
<sequence>MSKIDLQIKKVLREMSEEPEYGRLDRSLVQDVIDRLLSDETGGYKGALKALNSEFSTGQYSRPERTYEPLKPGIRVGKSIY</sequence>
<gene>
    <name evidence="1" type="ORF">UFOVP117_345</name>
</gene>
<proteinExistence type="predicted"/>
<evidence type="ECO:0000313" key="1">
    <source>
        <dbReference type="EMBL" id="CAB4130280.1"/>
    </source>
</evidence>
<protein>
    <submittedName>
        <fullName evidence="1">Uncharacterized protein</fullName>
    </submittedName>
</protein>
<reference evidence="1" key="1">
    <citation type="submission" date="2020-04" db="EMBL/GenBank/DDBJ databases">
        <authorList>
            <person name="Chiriac C."/>
            <person name="Salcher M."/>
            <person name="Ghai R."/>
            <person name="Kavagutti S V."/>
        </authorList>
    </citation>
    <scope>NUCLEOTIDE SEQUENCE</scope>
</reference>
<accession>A0A6J5LBL9</accession>
<name>A0A6J5LBL9_9CAUD</name>
<dbReference type="EMBL" id="LR796235">
    <property type="protein sequence ID" value="CAB4130280.1"/>
    <property type="molecule type" value="Genomic_DNA"/>
</dbReference>